<sequence>MQQIMLFGNSPNSGSRRYLFNMISIKGGICFVKVGICLIRQVSIFIFLSSKTTMPNAVAEATRCLTRFSVMDRVAVVHTQPASTWDPDKGPARHQRY</sequence>
<evidence type="ECO:0000313" key="1">
    <source>
        <dbReference type="EMBL" id="MQL71136.1"/>
    </source>
</evidence>
<gene>
    <name evidence="1" type="ORF">Taro_003452</name>
</gene>
<name>A0A843TLN7_COLES</name>
<dbReference type="AlphaFoldDB" id="A0A843TLN7"/>
<reference evidence="1" key="1">
    <citation type="submission" date="2017-07" db="EMBL/GenBank/DDBJ databases">
        <title>Taro Niue Genome Assembly and Annotation.</title>
        <authorList>
            <person name="Atibalentja N."/>
            <person name="Keating K."/>
            <person name="Fields C.J."/>
        </authorList>
    </citation>
    <scope>NUCLEOTIDE SEQUENCE</scope>
    <source>
        <strain evidence="1">Niue_2</strain>
        <tissue evidence="1">Leaf</tissue>
    </source>
</reference>
<accession>A0A843TLN7</accession>
<comment type="caution">
    <text evidence="1">The sequence shown here is derived from an EMBL/GenBank/DDBJ whole genome shotgun (WGS) entry which is preliminary data.</text>
</comment>
<proteinExistence type="predicted"/>
<organism evidence="1 2">
    <name type="scientific">Colocasia esculenta</name>
    <name type="common">Wild taro</name>
    <name type="synonym">Arum esculentum</name>
    <dbReference type="NCBI Taxonomy" id="4460"/>
    <lineage>
        <taxon>Eukaryota</taxon>
        <taxon>Viridiplantae</taxon>
        <taxon>Streptophyta</taxon>
        <taxon>Embryophyta</taxon>
        <taxon>Tracheophyta</taxon>
        <taxon>Spermatophyta</taxon>
        <taxon>Magnoliopsida</taxon>
        <taxon>Liliopsida</taxon>
        <taxon>Araceae</taxon>
        <taxon>Aroideae</taxon>
        <taxon>Colocasieae</taxon>
        <taxon>Colocasia</taxon>
    </lineage>
</organism>
<evidence type="ECO:0000313" key="2">
    <source>
        <dbReference type="Proteomes" id="UP000652761"/>
    </source>
</evidence>
<dbReference type="EMBL" id="NMUH01000089">
    <property type="protein sequence ID" value="MQL71136.1"/>
    <property type="molecule type" value="Genomic_DNA"/>
</dbReference>
<dbReference type="Proteomes" id="UP000652761">
    <property type="component" value="Unassembled WGS sequence"/>
</dbReference>
<keyword evidence="2" id="KW-1185">Reference proteome</keyword>
<protein>
    <submittedName>
        <fullName evidence="1">Uncharacterized protein</fullName>
    </submittedName>
</protein>